<dbReference type="EMBL" id="UOFL01000018">
    <property type="protein sequence ID" value="VAW71375.1"/>
    <property type="molecule type" value="Genomic_DNA"/>
</dbReference>
<gene>
    <name evidence="1" type="ORF">MNBD_GAMMA12-1330</name>
</gene>
<proteinExistence type="predicted"/>
<evidence type="ECO:0008006" key="2">
    <source>
        <dbReference type="Google" id="ProtNLM"/>
    </source>
</evidence>
<dbReference type="NCBIfam" id="TIGR04331">
    <property type="entry name" value="o_ant_LIC12162"/>
    <property type="match status" value="1"/>
</dbReference>
<sequence length="585" mass="68571">MSGVELLVTTALQETWGTDENIVFLGEWCKSFDQRDVWNKRKSRTLENHWKDRTKLKRDHAYLKDLYERVLSALVEELNEIHSVSYGTRYWRIIVGPWLLTYIPLLWDRWESMNLALSENVKLSTVVVNDEHRTIPEDLRSSTALFRNHYWNHQVYHSIIKVLSNPQLSIFRVSKSNVESIIISSKVAVSLSRRIFNVIDRCLAVVMRNYRVVFVNSYFYPKSRSRLYIMSHQFPRLYSEFDVNFIYPNSKSYMRRDCCKFQTHKKFEEFLSHELYNDMPIAYLEGYEGLVSRVKRFPDTKIILTATAHFGNELFKVWCAGKVVNGSKLVISEHGGAFSPMFSSFSHDEDIADVKVVWGLEHHDKHRRLPPNKFIGVTPIISNGEFVTLIGLELPLYNFRCESAPGSSLILDDFDQKKLFINGLHNRVYEQLKIRPYPNRGWQLRDRYLDIFGDRKISKCSTIEEDFSNSKIIVCSYPQTTFSEALFTGIPTILLYLEHFWEVQPEYYNLIKVCKKAKIIHTDPETAAEHINSICDNPDVWWSDLETVTARNLFFDVCGAVGENPLRVWHKFFNEVLDEPSTFRQ</sequence>
<name>A0A3B0XSH6_9ZZZZ</name>
<dbReference type="AlphaFoldDB" id="A0A3B0XSH6"/>
<organism evidence="1">
    <name type="scientific">hydrothermal vent metagenome</name>
    <dbReference type="NCBI Taxonomy" id="652676"/>
    <lineage>
        <taxon>unclassified sequences</taxon>
        <taxon>metagenomes</taxon>
        <taxon>ecological metagenomes</taxon>
    </lineage>
</organism>
<dbReference type="InterPro" id="IPR027603">
    <property type="entry name" value="LIC12162"/>
</dbReference>
<evidence type="ECO:0000313" key="1">
    <source>
        <dbReference type="EMBL" id="VAW71375.1"/>
    </source>
</evidence>
<reference evidence="1" key="1">
    <citation type="submission" date="2018-06" db="EMBL/GenBank/DDBJ databases">
        <authorList>
            <person name="Zhirakovskaya E."/>
        </authorList>
    </citation>
    <scope>NUCLEOTIDE SEQUENCE</scope>
</reference>
<accession>A0A3B0XSH6</accession>
<protein>
    <recommendedName>
        <fullName evidence="2">Transferase, LIC12162 family</fullName>
    </recommendedName>
</protein>